<organism evidence="2 3">
    <name type="scientific">Pelobates cultripes</name>
    <name type="common">Western spadefoot toad</name>
    <dbReference type="NCBI Taxonomy" id="61616"/>
    <lineage>
        <taxon>Eukaryota</taxon>
        <taxon>Metazoa</taxon>
        <taxon>Chordata</taxon>
        <taxon>Craniata</taxon>
        <taxon>Vertebrata</taxon>
        <taxon>Euteleostomi</taxon>
        <taxon>Amphibia</taxon>
        <taxon>Batrachia</taxon>
        <taxon>Anura</taxon>
        <taxon>Pelobatoidea</taxon>
        <taxon>Pelobatidae</taxon>
        <taxon>Pelobates</taxon>
    </lineage>
</organism>
<evidence type="ECO:0000313" key="2">
    <source>
        <dbReference type="EMBL" id="CAH2218912.1"/>
    </source>
</evidence>
<feature type="region of interest" description="Disordered" evidence="1">
    <location>
        <begin position="85"/>
        <end position="125"/>
    </location>
</feature>
<name>A0AAD1QWV8_PELCU</name>
<proteinExistence type="predicted"/>
<reference evidence="2" key="1">
    <citation type="submission" date="2022-03" db="EMBL/GenBank/DDBJ databases">
        <authorList>
            <person name="Alioto T."/>
            <person name="Alioto T."/>
            <person name="Gomez Garrido J."/>
        </authorList>
    </citation>
    <scope>NUCLEOTIDE SEQUENCE</scope>
</reference>
<protein>
    <submittedName>
        <fullName evidence="2">Uncharacterized protein</fullName>
    </submittedName>
</protein>
<evidence type="ECO:0000256" key="1">
    <source>
        <dbReference type="SAM" id="MobiDB-lite"/>
    </source>
</evidence>
<evidence type="ECO:0000313" key="3">
    <source>
        <dbReference type="Proteomes" id="UP001295444"/>
    </source>
</evidence>
<dbReference type="AlphaFoldDB" id="A0AAD1QWV8"/>
<dbReference type="EMBL" id="OW240912">
    <property type="protein sequence ID" value="CAH2218912.1"/>
    <property type="molecule type" value="Genomic_DNA"/>
</dbReference>
<dbReference type="Proteomes" id="UP001295444">
    <property type="component" value="Chromosome 01"/>
</dbReference>
<accession>A0AAD1QWV8</accession>
<keyword evidence="3" id="KW-1185">Reference proteome</keyword>
<sequence length="205" mass="22194">MAPAPNSPTSIHEAADCQPRSGDCEQLLYHRGDLKAYIARMISKSTQEFTAEVWGWDNARHLSKSGWRRWQMHIIHWLTAPQTCVDGSRPGGSRGGPLQPIPPLQPVPARDPRGGGEGQPTKACAGPTLPTGPIIYRTDAGSWTASTGPCAIDAWMKKIPGTSLCALLLLLLHHKGGSPWGATRPGLPWSHGLGGQDKLLHNYYQ</sequence>
<gene>
    <name evidence="2" type="ORF">PECUL_23A012296</name>
</gene>